<dbReference type="EMBL" id="CP107006">
    <property type="protein sequence ID" value="UYQ95807.1"/>
    <property type="molecule type" value="Genomic_DNA"/>
</dbReference>
<gene>
    <name evidence="7" type="ORF">MKQ68_11915</name>
</gene>
<evidence type="ECO:0000256" key="2">
    <source>
        <dbReference type="ARBA" id="ARBA00023002"/>
    </source>
</evidence>
<dbReference type="Pfam" id="PF00106">
    <property type="entry name" value="adh_short"/>
    <property type="match status" value="1"/>
</dbReference>
<evidence type="ECO:0000256" key="4">
    <source>
        <dbReference type="SAM" id="MobiDB-lite"/>
    </source>
</evidence>
<dbReference type="Proteomes" id="UP001162741">
    <property type="component" value="Chromosome"/>
</dbReference>
<evidence type="ECO:0000313" key="8">
    <source>
        <dbReference type="Proteomes" id="UP001162741"/>
    </source>
</evidence>
<keyword evidence="2" id="KW-0560">Oxidoreductase</keyword>
<keyword evidence="5" id="KW-0732">Signal</keyword>
<evidence type="ECO:0000313" key="7">
    <source>
        <dbReference type="EMBL" id="UYQ95807.1"/>
    </source>
</evidence>
<dbReference type="InterPro" id="IPR057326">
    <property type="entry name" value="KR_dom"/>
</dbReference>
<feature type="signal peptide" evidence="5">
    <location>
        <begin position="1"/>
        <end position="22"/>
    </location>
</feature>
<evidence type="ECO:0000256" key="1">
    <source>
        <dbReference type="ARBA" id="ARBA00006484"/>
    </source>
</evidence>
<dbReference type="InterPro" id="IPR036291">
    <property type="entry name" value="NAD(P)-bd_dom_sf"/>
</dbReference>
<dbReference type="PANTHER" id="PTHR44196:SF1">
    <property type="entry name" value="DEHYDROGENASE_REDUCTASE SDR FAMILY MEMBER 7B"/>
    <property type="match status" value="1"/>
</dbReference>
<dbReference type="PRINTS" id="PR00081">
    <property type="entry name" value="GDHRDH"/>
</dbReference>
<dbReference type="Gene3D" id="3.40.50.720">
    <property type="entry name" value="NAD(P)-binding Rossmann-like Domain"/>
    <property type="match status" value="1"/>
</dbReference>
<name>A0ABY6JBN6_9BACT</name>
<dbReference type="RefSeq" id="WP_264283484.1">
    <property type="nucleotide sequence ID" value="NZ_CP107006.1"/>
</dbReference>
<proteinExistence type="inferred from homology"/>
<dbReference type="PANTHER" id="PTHR44196">
    <property type="entry name" value="DEHYDROGENASE/REDUCTASE SDR FAMILY MEMBER 7B"/>
    <property type="match status" value="1"/>
</dbReference>
<feature type="chain" id="PRO_5046880155" evidence="5">
    <location>
        <begin position="23"/>
        <end position="338"/>
    </location>
</feature>
<dbReference type="InterPro" id="IPR002347">
    <property type="entry name" value="SDR_fam"/>
</dbReference>
<feature type="compositionally biased region" description="Basic and acidic residues" evidence="4">
    <location>
        <begin position="315"/>
        <end position="331"/>
    </location>
</feature>
<protein>
    <submittedName>
        <fullName evidence="7">SDR family NAD(P)-dependent oxidoreductase</fullName>
    </submittedName>
</protein>
<sequence>MSMISPIALVLVAVLLGSCATANLSKSGQRKTAGKVFVVTGASSGFGRGVAEELGTYGASVVLVARRTELLKEIAARIDSAGGKALVVTADVSNEDDIQRVTDTAVAVFKKVDVWINNAGVGSIGRFWEIPLAEHSRLIDVNLKGVIYGSYAAIRLFRSQKFGTLINTGSIDSEVPLAYQSSYSASKAGVRSLGQAIHQELRLNNERYIRVVTIMPWAADTPWWRHAGNHSGGTPRMAAPDKPDKVVNAIIYASLHRRKELAVGWKARMSYHSHHMAPHFTEWLSANIAHKYQIKDAPPAPDTSGALFKPMEAGRGIDDGVKKRIKQENRERKRNKRK</sequence>
<accession>A0ABY6JBN6</accession>
<dbReference type="SUPFAM" id="SSF51735">
    <property type="entry name" value="NAD(P)-binding Rossmann-fold domains"/>
    <property type="match status" value="1"/>
</dbReference>
<evidence type="ECO:0000256" key="5">
    <source>
        <dbReference type="SAM" id="SignalP"/>
    </source>
</evidence>
<reference evidence="7" key="1">
    <citation type="submission" date="2022-10" db="EMBL/GenBank/DDBJ databases">
        <title>Chitinophaga sp. nov., isolated from soil.</title>
        <authorList>
            <person name="Jeon C.O."/>
        </authorList>
    </citation>
    <scope>NUCLEOTIDE SEQUENCE</scope>
    <source>
        <strain evidence="7">R8</strain>
    </source>
</reference>
<comment type="similarity">
    <text evidence="1 3">Belongs to the short-chain dehydrogenases/reductases (SDR) family.</text>
</comment>
<evidence type="ECO:0000256" key="3">
    <source>
        <dbReference type="RuleBase" id="RU000363"/>
    </source>
</evidence>
<dbReference type="PROSITE" id="PS00061">
    <property type="entry name" value="ADH_SHORT"/>
    <property type="match status" value="1"/>
</dbReference>
<dbReference type="SMART" id="SM00822">
    <property type="entry name" value="PKS_KR"/>
    <property type="match status" value="1"/>
</dbReference>
<dbReference type="PRINTS" id="PR00080">
    <property type="entry name" value="SDRFAMILY"/>
</dbReference>
<dbReference type="InterPro" id="IPR020904">
    <property type="entry name" value="Sc_DH/Rdtase_CS"/>
</dbReference>
<evidence type="ECO:0000259" key="6">
    <source>
        <dbReference type="SMART" id="SM00822"/>
    </source>
</evidence>
<feature type="region of interest" description="Disordered" evidence="4">
    <location>
        <begin position="295"/>
        <end position="338"/>
    </location>
</feature>
<feature type="domain" description="Ketoreductase" evidence="6">
    <location>
        <begin position="35"/>
        <end position="227"/>
    </location>
</feature>
<keyword evidence="8" id="KW-1185">Reference proteome</keyword>
<organism evidence="7 8">
    <name type="scientific">Chitinophaga horti</name>
    <dbReference type="NCBI Taxonomy" id="2920382"/>
    <lineage>
        <taxon>Bacteria</taxon>
        <taxon>Pseudomonadati</taxon>
        <taxon>Bacteroidota</taxon>
        <taxon>Chitinophagia</taxon>
        <taxon>Chitinophagales</taxon>
        <taxon>Chitinophagaceae</taxon>
        <taxon>Chitinophaga</taxon>
    </lineage>
</organism>